<comment type="subcellular location">
    <subcellularLocation>
        <location evidence="1">Membrane</location>
        <topology evidence="1">Single-pass membrane protein</topology>
    </subcellularLocation>
</comment>
<sequence>MDVSGQIKQFTWLESTQQWNLFWSQPRGQCQVYAFCGAFGSCNENSKPYCNCLNGYEPKSQSDWDLGDYSHGCVKRNKFQCELSQDDSNGQTLFLKLAASEFSDSKSNKGTTIGIVAGAVGVHQGGNVISLLDSRLDGDADVEEITRVIKIASWCVQDDEAHRPSMGQVVQILEGVLDVTLPPIPRSLQAFIDDHEDIVFFTDSSSTHDSQVKSNVSTVSSQPKSNISSAST</sequence>
<feature type="region of interest" description="Disordered" evidence="7">
    <location>
        <begin position="207"/>
        <end position="232"/>
    </location>
</feature>
<evidence type="ECO:0000259" key="8">
    <source>
        <dbReference type="Pfam" id="PF00954"/>
    </source>
</evidence>
<dbReference type="GO" id="GO:0016020">
    <property type="term" value="C:membrane"/>
    <property type="evidence" value="ECO:0007669"/>
    <property type="project" value="UniProtKB-SubCell"/>
</dbReference>
<keyword evidence="2" id="KW-0812">Transmembrane</keyword>
<keyword evidence="4" id="KW-1133">Transmembrane helix</keyword>
<reference evidence="10" key="1">
    <citation type="journal article" date="2017" name="Front. Plant Sci.">
        <title>Climate Clever Clovers: New Paradigm to Reduce the Environmental Footprint of Ruminants by Breeding Low Methanogenic Forages Utilizing Haplotype Variation.</title>
        <authorList>
            <person name="Kaur P."/>
            <person name="Appels R."/>
            <person name="Bayer P.E."/>
            <person name="Keeble-Gagnere G."/>
            <person name="Wang J."/>
            <person name="Hirakawa H."/>
            <person name="Shirasawa K."/>
            <person name="Vercoe P."/>
            <person name="Stefanova K."/>
            <person name="Durmic Z."/>
            <person name="Nichols P."/>
            <person name="Revell C."/>
            <person name="Isobe S.N."/>
            <person name="Edwards D."/>
            <person name="Erskine W."/>
        </authorList>
    </citation>
    <scope>NUCLEOTIDE SEQUENCE [LARGE SCALE GENOMIC DNA]</scope>
    <source>
        <strain evidence="10">cv. Daliak</strain>
    </source>
</reference>
<evidence type="ECO:0000313" key="9">
    <source>
        <dbReference type="EMBL" id="GAU46575.1"/>
    </source>
</evidence>
<keyword evidence="3" id="KW-0732">Signal</keyword>
<evidence type="ECO:0000256" key="6">
    <source>
        <dbReference type="ARBA" id="ARBA00023157"/>
    </source>
</evidence>
<dbReference type="Proteomes" id="UP000242715">
    <property type="component" value="Unassembled WGS sequence"/>
</dbReference>
<protein>
    <recommendedName>
        <fullName evidence="8">S-locus glycoprotein domain-containing protein</fullName>
    </recommendedName>
</protein>
<dbReference type="InterPro" id="IPR000858">
    <property type="entry name" value="S_locus_glycoprot_dom"/>
</dbReference>
<dbReference type="EMBL" id="DF974227">
    <property type="protein sequence ID" value="GAU46575.1"/>
    <property type="molecule type" value="Genomic_DNA"/>
</dbReference>
<evidence type="ECO:0000256" key="4">
    <source>
        <dbReference type="ARBA" id="ARBA00022989"/>
    </source>
</evidence>
<feature type="domain" description="S-locus glycoprotein" evidence="8">
    <location>
        <begin position="1"/>
        <end position="60"/>
    </location>
</feature>
<evidence type="ECO:0000256" key="1">
    <source>
        <dbReference type="ARBA" id="ARBA00004167"/>
    </source>
</evidence>
<proteinExistence type="predicted"/>
<dbReference type="Pfam" id="PF00954">
    <property type="entry name" value="S_locus_glycop"/>
    <property type="match status" value="1"/>
</dbReference>
<evidence type="ECO:0000256" key="2">
    <source>
        <dbReference type="ARBA" id="ARBA00022692"/>
    </source>
</evidence>
<evidence type="ECO:0000256" key="7">
    <source>
        <dbReference type="SAM" id="MobiDB-lite"/>
    </source>
</evidence>
<keyword evidence="6" id="KW-1015">Disulfide bond</keyword>
<dbReference type="InterPro" id="IPR011009">
    <property type="entry name" value="Kinase-like_dom_sf"/>
</dbReference>
<dbReference type="SUPFAM" id="SSF56112">
    <property type="entry name" value="Protein kinase-like (PK-like)"/>
    <property type="match status" value="1"/>
</dbReference>
<dbReference type="PANTHER" id="PTHR47974">
    <property type="entry name" value="OS07G0415500 PROTEIN"/>
    <property type="match status" value="1"/>
</dbReference>
<accession>A0A2Z6PCC1</accession>
<dbReference type="AlphaFoldDB" id="A0A2Z6PCC1"/>
<dbReference type="PANTHER" id="PTHR47974:SF19">
    <property type="entry name" value="RECEPTOR-LIKE SERINE_THREONINE-PROTEIN KINASE"/>
    <property type="match status" value="1"/>
</dbReference>
<dbReference type="OrthoDB" id="4062651at2759"/>
<dbReference type="Gene3D" id="1.10.510.10">
    <property type="entry name" value="Transferase(Phosphotransferase) domain 1"/>
    <property type="match status" value="1"/>
</dbReference>
<evidence type="ECO:0000313" key="10">
    <source>
        <dbReference type="Proteomes" id="UP000242715"/>
    </source>
</evidence>
<keyword evidence="5" id="KW-0472">Membrane</keyword>
<gene>
    <name evidence="9" type="ORF">TSUD_272140</name>
</gene>
<evidence type="ECO:0000256" key="5">
    <source>
        <dbReference type="ARBA" id="ARBA00023136"/>
    </source>
</evidence>
<name>A0A2Z6PCC1_TRISU</name>
<dbReference type="GO" id="GO:0048544">
    <property type="term" value="P:recognition of pollen"/>
    <property type="evidence" value="ECO:0007669"/>
    <property type="project" value="InterPro"/>
</dbReference>
<organism evidence="9 10">
    <name type="scientific">Trifolium subterraneum</name>
    <name type="common">Subterranean clover</name>
    <dbReference type="NCBI Taxonomy" id="3900"/>
    <lineage>
        <taxon>Eukaryota</taxon>
        <taxon>Viridiplantae</taxon>
        <taxon>Streptophyta</taxon>
        <taxon>Embryophyta</taxon>
        <taxon>Tracheophyta</taxon>
        <taxon>Spermatophyta</taxon>
        <taxon>Magnoliopsida</taxon>
        <taxon>eudicotyledons</taxon>
        <taxon>Gunneridae</taxon>
        <taxon>Pentapetalae</taxon>
        <taxon>rosids</taxon>
        <taxon>fabids</taxon>
        <taxon>Fabales</taxon>
        <taxon>Fabaceae</taxon>
        <taxon>Papilionoideae</taxon>
        <taxon>50 kb inversion clade</taxon>
        <taxon>NPAAA clade</taxon>
        <taxon>Hologalegina</taxon>
        <taxon>IRL clade</taxon>
        <taxon>Trifolieae</taxon>
        <taxon>Trifolium</taxon>
    </lineage>
</organism>
<evidence type="ECO:0000256" key="3">
    <source>
        <dbReference type="ARBA" id="ARBA00022729"/>
    </source>
</evidence>
<keyword evidence="10" id="KW-1185">Reference proteome</keyword>